<dbReference type="PRINTS" id="PR00937">
    <property type="entry name" value="TBOX"/>
</dbReference>
<dbReference type="GO" id="GO:0000981">
    <property type="term" value="F:DNA-binding transcription factor activity, RNA polymerase II-specific"/>
    <property type="evidence" value="ECO:0007669"/>
    <property type="project" value="TreeGrafter"/>
</dbReference>
<evidence type="ECO:0000259" key="7">
    <source>
        <dbReference type="PROSITE" id="PS50252"/>
    </source>
</evidence>
<keyword evidence="4 5" id="KW-0539">Nucleus</keyword>
<evidence type="ECO:0000313" key="9">
    <source>
        <dbReference type="Proteomes" id="UP000735302"/>
    </source>
</evidence>
<dbReference type="GO" id="GO:0000978">
    <property type="term" value="F:RNA polymerase II cis-regulatory region sequence-specific DNA binding"/>
    <property type="evidence" value="ECO:0007669"/>
    <property type="project" value="InterPro"/>
</dbReference>
<comment type="subcellular location">
    <subcellularLocation>
        <location evidence="5">Nucleus</location>
    </subcellularLocation>
</comment>
<dbReference type="PANTHER" id="PTHR11267">
    <property type="entry name" value="T-BOX PROTEIN-RELATED"/>
    <property type="match status" value="1"/>
</dbReference>
<sequence length="636" mass="70935">METPKKLQARHSINNILQDGGDCSRYSTSKRLSFEEKPSSSSFWYTTPVMDVMKSGLSNQSRSDNCSSDVKHLQQLTEQAGENFDSYKSFTTSGLEGSSDKEILDSIAPSIQSDSVYTNRKTHSLHGVGNLNSFHEFNYFNRSDPGRFSKNSTLKAVEVLNSWSRANLTGTENHQEISKTTSATVNSMQPSPAPKDPRYVAPTNREMQMAVFDGYKKRRLSDTVIYSFKRSKSTNTSEIMNSRGNQLSYQDTNPVTSEILKKLAHHNKSPQPAEQFLLEPVKQVDGYSPSVAVNTSCRQITSLYSSANAEQVNKALAKSLKPDRSLLWQPVAQPWIEYISNTNEPRGSQKLPSIDACKADSAWDEFFGKSQRSMKTQNQRTTSVKSAADSTLNVLSTDMIASEPANTAVDSPSNLVAHLQDDTPLRYRVDESLTSNVSLTRDGVTLTLLNSALWKAFNTVGTEMIINRSGRRMFPYLALSVSGLAPDAMYSVSLQILPASSRRFKYITNRWLPVGIADTEALQDPYIHTDSLNSGEQLNKTKLIFSKVKLTNNKDSADSNILLHSMHKYRIVTTFTKVEKKNSASRSLQPSEKSLSFHFPETDFIAVTAYQNEAVTQMKIHNNPFAKAFRDANFAA</sequence>
<gene>
    <name evidence="8" type="ORF">PoB_000183900</name>
</gene>
<dbReference type="EMBL" id="BLXT01000264">
    <property type="protein sequence ID" value="GFN75333.1"/>
    <property type="molecule type" value="Genomic_DNA"/>
</dbReference>
<evidence type="ECO:0000256" key="1">
    <source>
        <dbReference type="ARBA" id="ARBA00023015"/>
    </source>
</evidence>
<dbReference type="GO" id="GO:0045893">
    <property type="term" value="P:positive regulation of DNA-templated transcription"/>
    <property type="evidence" value="ECO:0007669"/>
    <property type="project" value="InterPro"/>
</dbReference>
<dbReference type="InterPro" id="IPR036960">
    <property type="entry name" value="T-box_sf"/>
</dbReference>
<feature type="domain" description="T-box" evidence="7">
    <location>
        <begin position="448"/>
        <end position="631"/>
    </location>
</feature>
<evidence type="ECO:0000256" key="5">
    <source>
        <dbReference type="PROSITE-ProRule" id="PRU00201"/>
    </source>
</evidence>
<dbReference type="GO" id="GO:0001708">
    <property type="term" value="P:cell fate specification"/>
    <property type="evidence" value="ECO:0007669"/>
    <property type="project" value="TreeGrafter"/>
</dbReference>
<dbReference type="SUPFAM" id="SSF49417">
    <property type="entry name" value="p53-like transcription factors"/>
    <property type="match status" value="1"/>
</dbReference>
<evidence type="ECO:0000256" key="4">
    <source>
        <dbReference type="ARBA" id="ARBA00023242"/>
    </source>
</evidence>
<dbReference type="CDD" id="cd00182">
    <property type="entry name" value="T-box"/>
    <property type="match status" value="1"/>
</dbReference>
<dbReference type="PROSITE" id="PS50252">
    <property type="entry name" value="TBOX_3"/>
    <property type="match status" value="1"/>
</dbReference>
<dbReference type="AlphaFoldDB" id="A0AAV3XZG5"/>
<keyword evidence="3" id="KW-0804">Transcription</keyword>
<evidence type="ECO:0000256" key="6">
    <source>
        <dbReference type="SAM" id="MobiDB-lite"/>
    </source>
</evidence>
<dbReference type="InterPro" id="IPR046360">
    <property type="entry name" value="T-box_DNA-bd"/>
</dbReference>
<dbReference type="Proteomes" id="UP000735302">
    <property type="component" value="Unassembled WGS sequence"/>
</dbReference>
<evidence type="ECO:0000256" key="2">
    <source>
        <dbReference type="ARBA" id="ARBA00023125"/>
    </source>
</evidence>
<dbReference type="GO" id="GO:0005634">
    <property type="term" value="C:nucleus"/>
    <property type="evidence" value="ECO:0007669"/>
    <property type="project" value="UniProtKB-SubCell"/>
</dbReference>
<feature type="region of interest" description="Disordered" evidence="6">
    <location>
        <begin position="172"/>
        <end position="200"/>
    </location>
</feature>
<dbReference type="Pfam" id="PF00907">
    <property type="entry name" value="T-box"/>
    <property type="match status" value="1"/>
</dbReference>
<organism evidence="8 9">
    <name type="scientific">Plakobranchus ocellatus</name>
    <dbReference type="NCBI Taxonomy" id="259542"/>
    <lineage>
        <taxon>Eukaryota</taxon>
        <taxon>Metazoa</taxon>
        <taxon>Spiralia</taxon>
        <taxon>Lophotrochozoa</taxon>
        <taxon>Mollusca</taxon>
        <taxon>Gastropoda</taxon>
        <taxon>Heterobranchia</taxon>
        <taxon>Euthyneura</taxon>
        <taxon>Panpulmonata</taxon>
        <taxon>Sacoglossa</taxon>
        <taxon>Placobranchoidea</taxon>
        <taxon>Plakobranchidae</taxon>
        <taxon>Plakobranchus</taxon>
    </lineage>
</organism>
<dbReference type="SMART" id="SM00425">
    <property type="entry name" value="TBOX"/>
    <property type="match status" value="1"/>
</dbReference>
<keyword evidence="9" id="KW-1185">Reference proteome</keyword>
<proteinExistence type="predicted"/>
<keyword evidence="1" id="KW-0805">Transcription regulation</keyword>
<name>A0AAV3XZG5_9GAST</name>
<evidence type="ECO:0000256" key="3">
    <source>
        <dbReference type="ARBA" id="ARBA00023163"/>
    </source>
</evidence>
<dbReference type="InterPro" id="IPR001699">
    <property type="entry name" value="TF_T-box"/>
</dbReference>
<protein>
    <submittedName>
        <fullName evidence="8">T-box transcription factor tbx6</fullName>
    </submittedName>
</protein>
<dbReference type="Gene3D" id="2.60.40.820">
    <property type="entry name" value="Transcription factor, T-box"/>
    <property type="match status" value="1"/>
</dbReference>
<keyword evidence="2 5" id="KW-0238">DNA-binding</keyword>
<feature type="compositionally biased region" description="Polar residues" evidence="6">
    <location>
        <begin position="172"/>
        <end position="190"/>
    </location>
</feature>
<dbReference type="PANTHER" id="PTHR11267:SF207">
    <property type="entry name" value="OVER COMPENSATING MALES, ISOFORM A"/>
    <property type="match status" value="1"/>
</dbReference>
<comment type="caution">
    <text evidence="8">The sequence shown here is derived from an EMBL/GenBank/DDBJ whole genome shotgun (WGS) entry which is preliminary data.</text>
</comment>
<accession>A0AAV3XZG5</accession>
<dbReference type="InterPro" id="IPR008967">
    <property type="entry name" value="p53-like_TF_DNA-bd_sf"/>
</dbReference>
<evidence type="ECO:0000313" key="8">
    <source>
        <dbReference type="EMBL" id="GFN75333.1"/>
    </source>
</evidence>
<reference evidence="8 9" key="1">
    <citation type="journal article" date="2021" name="Elife">
        <title>Chloroplast acquisition without the gene transfer in kleptoplastic sea slugs, Plakobranchus ocellatus.</title>
        <authorList>
            <person name="Maeda T."/>
            <person name="Takahashi S."/>
            <person name="Yoshida T."/>
            <person name="Shimamura S."/>
            <person name="Takaki Y."/>
            <person name="Nagai Y."/>
            <person name="Toyoda A."/>
            <person name="Suzuki Y."/>
            <person name="Arimoto A."/>
            <person name="Ishii H."/>
            <person name="Satoh N."/>
            <person name="Nishiyama T."/>
            <person name="Hasebe M."/>
            <person name="Maruyama T."/>
            <person name="Minagawa J."/>
            <person name="Obokata J."/>
            <person name="Shigenobu S."/>
        </authorList>
    </citation>
    <scope>NUCLEOTIDE SEQUENCE [LARGE SCALE GENOMIC DNA]</scope>
</reference>
<comment type="caution">
    <text evidence="5">Lacks conserved residue(s) required for the propagation of feature annotation.</text>
</comment>
<dbReference type="GO" id="GO:0000785">
    <property type="term" value="C:chromatin"/>
    <property type="evidence" value="ECO:0007669"/>
    <property type="project" value="TreeGrafter"/>
</dbReference>